<dbReference type="PANTHER" id="PTHR30344:SF1">
    <property type="entry name" value="6-PHOSPHOGLUCONOLACTONASE"/>
    <property type="match status" value="1"/>
</dbReference>
<keyword evidence="5" id="KW-1185">Reference proteome</keyword>
<gene>
    <name evidence="4" type="ordered locus">Fraau_0056</name>
</gene>
<dbReference type="HOGENOM" id="CLU_038716_3_0_6"/>
<dbReference type="eggNOG" id="COG2706">
    <property type="taxonomic scope" value="Bacteria"/>
</dbReference>
<reference evidence="4" key="1">
    <citation type="submission" date="2012-02" db="EMBL/GenBank/DDBJ databases">
        <title>The complete genome of Frateuria aurantia DSM 6220.</title>
        <authorList>
            <consortium name="US DOE Joint Genome Institute (JGI-PGF)"/>
            <person name="Lucas S."/>
            <person name="Copeland A."/>
            <person name="Lapidus A."/>
            <person name="Glavina del Rio T."/>
            <person name="Dalin E."/>
            <person name="Tice H."/>
            <person name="Bruce D."/>
            <person name="Goodwin L."/>
            <person name="Pitluck S."/>
            <person name="Peters L."/>
            <person name="Ovchinnikova G."/>
            <person name="Teshima H."/>
            <person name="Kyrpides N."/>
            <person name="Mavromatis K."/>
            <person name="Ivanova N."/>
            <person name="Brettin T."/>
            <person name="Detter J.C."/>
            <person name="Han C."/>
            <person name="Larimer F."/>
            <person name="Land M."/>
            <person name="Hauser L."/>
            <person name="Markowitz V."/>
            <person name="Cheng J.-F."/>
            <person name="Hugenholtz P."/>
            <person name="Woyke T."/>
            <person name="Wu D."/>
            <person name="Brambilla E."/>
            <person name="Klenk H.-P."/>
            <person name="Eisen J.A."/>
        </authorList>
    </citation>
    <scope>NUCLEOTIDE SEQUENCE</scope>
    <source>
        <strain evidence="4">DSM 6220</strain>
    </source>
</reference>
<evidence type="ECO:0000256" key="3">
    <source>
        <dbReference type="SAM" id="SignalP"/>
    </source>
</evidence>
<dbReference type="Pfam" id="PF10282">
    <property type="entry name" value="Lactonase"/>
    <property type="match status" value="1"/>
</dbReference>
<dbReference type="GO" id="GO:0017057">
    <property type="term" value="F:6-phosphogluconolactonase activity"/>
    <property type="evidence" value="ECO:0007669"/>
    <property type="project" value="TreeGrafter"/>
</dbReference>
<evidence type="ECO:0000313" key="5">
    <source>
        <dbReference type="Proteomes" id="UP000005234"/>
    </source>
</evidence>
<dbReference type="STRING" id="767434.Fraau_0056"/>
<dbReference type="EMBL" id="CP003350">
    <property type="protein sequence ID" value="AFC84556.1"/>
    <property type="molecule type" value="Genomic_DNA"/>
</dbReference>
<dbReference type="Gene3D" id="2.130.10.10">
    <property type="entry name" value="YVTN repeat-like/Quinoprotein amine dehydrogenase"/>
    <property type="match status" value="1"/>
</dbReference>
<protein>
    <submittedName>
        <fullName evidence="4">3-carboxymuconate cyclase</fullName>
    </submittedName>
</protein>
<organism evidence="4 5">
    <name type="scientific">Frateuria aurantia (strain ATCC 33424 / DSM 6220 / KCTC 2777 / LMG 1558 / NBRC 3245 / NCIMB 13370)</name>
    <name type="common">Acetobacter aurantius</name>
    <dbReference type="NCBI Taxonomy" id="767434"/>
    <lineage>
        <taxon>Bacteria</taxon>
        <taxon>Pseudomonadati</taxon>
        <taxon>Pseudomonadota</taxon>
        <taxon>Gammaproteobacteria</taxon>
        <taxon>Lysobacterales</taxon>
        <taxon>Rhodanobacteraceae</taxon>
        <taxon>Frateuria</taxon>
    </lineage>
</organism>
<dbReference type="SUPFAM" id="SSF51004">
    <property type="entry name" value="C-terminal (heme d1) domain of cytochrome cd1-nitrite reductase"/>
    <property type="match status" value="1"/>
</dbReference>
<dbReference type="InterPro" id="IPR011048">
    <property type="entry name" value="Haem_d1_sf"/>
</dbReference>
<dbReference type="InterPro" id="IPR015943">
    <property type="entry name" value="WD40/YVTN_repeat-like_dom_sf"/>
</dbReference>
<keyword evidence="2" id="KW-0119">Carbohydrate metabolism</keyword>
<feature type="chain" id="PRO_5003615481" evidence="3">
    <location>
        <begin position="25"/>
        <end position="394"/>
    </location>
</feature>
<dbReference type="InterPro" id="IPR019405">
    <property type="entry name" value="Lactonase_7-beta_prop"/>
</dbReference>
<evidence type="ECO:0000313" key="4">
    <source>
        <dbReference type="EMBL" id="AFC84556.1"/>
    </source>
</evidence>
<dbReference type="Proteomes" id="UP000005234">
    <property type="component" value="Chromosome"/>
</dbReference>
<comment type="similarity">
    <text evidence="1">Belongs to the cycloisomerase 2 family.</text>
</comment>
<dbReference type="GO" id="GO:0005829">
    <property type="term" value="C:cytosol"/>
    <property type="evidence" value="ECO:0007669"/>
    <property type="project" value="TreeGrafter"/>
</dbReference>
<dbReference type="GO" id="GO:0006006">
    <property type="term" value="P:glucose metabolic process"/>
    <property type="evidence" value="ECO:0007669"/>
    <property type="project" value="UniProtKB-KW"/>
</dbReference>
<name>H8KZ65_FRAAD</name>
<accession>H8KZ65</accession>
<evidence type="ECO:0000256" key="1">
    <source>
        <dbReference type="ARBA" id="ARBA00005564"/>
    </source>
</evidence>
<sequence>MRLNLLIGLAMAGTLSALPGISMANDTTTPLLVGSYTGASSKGIYVYDFDTRSGKISPVPSQIVPASNPSWLTFSSNRHYLYAVNENGDGPGQIEISGRVTSFSVDPQNGHLTQLNQVQSLGSEPTYSSLSIDGRYLFVANYSVSSDPGGTLAVIPVKADGQLEPVVQMKTHRASHVNMDRQLSPHVHSAIMSPDGQFVFAQDLGADRIYVYQYDPQAHPDAPLRAYAAQPEVRLPPGSGPRHLVFSADGKHAYLTLEMVGKVMSFDYANGMLTRKQEIPLADEDFKGKNGGGALHLSPDDRFLIVTNRGTDNEFIVYAVDPDSGALSFKSRRSVEGVEPREFTFDPSGHFLLVANQKSNAIVVFAVNLKTGVIGKQIQSLPFSQPSDLKFLSR</sequence>
<dbReference type="InterPro" id="IPR050282">
    <property type="entry name" value="Cycloisomerase_2"/>
</dbReference>
<dbReference type="KEGG" id="fau:Fraau_0056"/>
<keyword evidence="3" id="KW-0732">Signal</keyword>
<proteinExistence type="inferred from homology"/>
<dbReference type="AlphaFoldDB" id="H8KZ65"/>
<dbReference type="PANTHER" id="PTHR30344">
    <property type="entry name" value="6-PHOSPHOGLUCONOLACTONASE-RELATED"/>
    <property type="match status" value="1"/>
</dbReference>
<keyword evidence="2" id="KW-0313">Glucose metabolism</keyword>
<evidence type="ECO:0000256" key="2">
    <source>
        <dbReference type="ARBA" id="ARBA00022526"/>
    </source>
</evidence>
<feature type="signal peptide" evidence="3">
    <location>
        <begin position="1"/>
        <end position="24"/>
    </location>
</feature>